<reference evidence="3" key="2">
    <citation type="journal article" date="2019" name="Mol. Plant Microbe Interact.">
        <title>Genome sequence resources for four phytopathogenic fungi from the Colletotrichum orbiculare species complex.</title>
        <authorList>
            <person name="Gan P."/>
            <person name="Tsushima A."/>
            <person name="Narusaka M."/>
            <person name="Narusaka Y."/>
            <person name="Takano Y."/>
            <person name="Kubo Y."/>
            <person name="Shirasu K."/>
        </authorList>
    </citation>
    <scope>GENOME REANNOTATION</scope>
    <source>
        <strain evidence="3">104-T / ATCC 96160 / CBS 514.97 / LARS 414 / MAFF 240422</strain>
    </source>
</reference>
<evidence type="ECO:0000256" key="1">
    <source>
        <dbReference type="SAM" id="MobiDB-lite"/>
    </source>
</evidence>
<feature type="compositionally biased region" description="Basic and acidic residues" evidence="1">
    <location>
        <begin position="267"/>
        <end position="287"/>
    </location>
</feature>
<sequence>MSMSSTPHRQAGPSTDHLPALSTDTIDPRSLALLLSSVYHPFLPKEPKMVSFQPTMQVQDDLAALFSRNLTFNPEVQTQTIPPKVDEEIKQQAFDPAPTNSAPASETAPIIYSITQHYNHNAHIARQHQAAQVQRPSSEPPQTEHVTPEAVLSQHGVDPSVLSPAQIQLFRISEESHQLRLLEIWRAAPPTSSLDNPSLAWSSTTLEQEEHLAGVRYERLQGEKQQQEAVMSLDGTQVQSNDGRWLASSIAHHVEPYMMTGYEEMMRRDHEREEREREQREREKAEFNRNSGFGDDWARKQQMHMENQYGAFQQFGGPTGNIEAMEIL</sequence>
<dbReference type="STRING" id="1213857.A0A484GAB1"/>
<evidence type="ECO:0000313" key="2">
    <source>
        <dbReference type="EMBL" id="TDZ26617.1"/>
    </source>
</evidence>
<keyword evidence="3" id="KW-1185">Reference proteome</keyword>
<feature type="region of interest" description="Disordered" evidence="1">
    <location>
        <begin position="1"/>
        <end position="23"/>
    </location>
</feature>
<reference evidence="3" key="1">
    <citation type="journal article" date="2013" name="New Phytol.">
        <title>Comparative genomic and transcriptomic analyses reveal the hemibiotrophic stage shift of Colletotrichum fungi.</title>
        <authorList>
            <person name="Gan P."/>
            <person name="Ikeda K."/>
            <person name="Irieda H."/>
            <person name="Narusaka M."/>
            <person name="O'Connell R.J."/>
            <person name="Narusaka Y."/>
            <person name="Takano Y."/>
            <person name="Kubo Y."/>
            <person name="Shirasu K."/>
        </authorList>
    </citation>
    <scope>NUCLEOTIDE SEQUENCE [LARGE SCALE GENOMIC DNA]</scope>
    <source>
        <strain evidence="3">104-T / ATCC 96160 / CBS 514.97 / LARS 414 / MAFF 240422</strain>
    </source>
</reference>
<comment type="caution">
    <text evidence="2">The sequence shown here is derived from an EMBL/GenBank/DDBJ whole genome shotgun (WGS) entry which is preliminary data.</text>
</comment>
<protein>
    <submittedName>
        <fullName evidence="2">Uncharacterized protein</fullName>
    </submittedName>
</protein>
<organism evidence="2 3">
    <name type="scientific">Colletotrichum orbiculare (strain 104-T / ATCC 96160 / CBS 514.97 / LARS 414 / MAFF 240422)</name>
    <name type="common">Cucumber anthracnose fungus</name>
    <name type="synonym">Colletotrichum lagenarium</name>
    <dbReference type="NCBI Taxonomy" id="1213857"/>
    <lineage>
        <taxon>Eukaryota</taxon>
        <taxon>Fungi</taxon>
        <taxon>Dikarya</taxon>
        <taxon>Ascomycota</taxon>
        <taxon>Pezizomycotina</taxon>
        <taxon>Sordariomycetes</taxon>
        <taxon>Hypocreomycetidae</taxon>
        <taxon>Glomerellales</taxon>
        <taxon>Glomerellaceae</taxon>
        <taxon>Colletotrichum</taxon>
        <taxon>Colletotrichum orbiculare species complex</taxon>
    </lineage>
</organism>
<dbReference type="OrthoDB" id="5357075at2759"/>
<feature type="compositionally biased region" description="Polar residues" evidence="1">
    <location>
        <begin position="129"/>
        <end position="145"/>
    </location>
</feature>
<accession>A0A484GAB1</accession>
<gene>
    <name evidence="2" type="ORF">Cob_v001215</name>
</gene>
<feature type="region of interest" description="Disordered" evidence="1">
    <location>
        <begin position="267"/>
        <end position="295"/>
    </location>
</feature>
<evidence type="ECO:0000313" key="3">
    <source>
        <dbReference type="Proteomes" id="UP000014480"/>
    </source>
</evidence>
<proteinExistence type="predicted"/>
<name>A0A484GAB1_COLOR</name>
<dbReference type="AlphaFoldDB" id="A0A484GAB1"/>
<feature type="region of interest" description="Disordered" evidence="1">
    <location>
        <begin position="128"/>
        <end position="148"/>
    </location>
</feature>
<dbReference type="EMBL" id="AMCV02000001">
    <property type="protein sequence ID" value="TDZ26617.1"/>
    <property type="molecule type" value="Genomic_DNA"/>
</dbReference>
<dbReference type="Proteomes" id="UP000014480">
    <property type="component" value="Unassembled WGS sequence"/>
</dbReference>